<dbReference type="InterPro" id="IPR052982">
    <property type="entry name" value="SRP1/TIP1-like"/>
</dbReference>
<protein>
    <recommendedName>
        <fullName evidence="4">Yeast cell wall synthesis Kre9/Knh1-like N-terminal domain-containing protein</fullName>
    </recommendedName>
</protein>
<reference evidence="5" key="1">
    <citation type="journal article" date="2020" name="Fungal Divers.">
        <title>Resolving the Mortierellaceae phylogeny through synthesis of multi-gene phylogenetics and phylogenomics.</title>
        <authorList>
            <person name="Vandepol N."/>
            <person name="Liber J."/>
            <person name="Desiro A."/>
            <person name="Na H."/>
            <person name="Kennedy M."/>
            <person name="Barry K."/>
            <person name="Grigoriev I.V."/>
            <person name="Miller A.N."/>
            <person name="O'Donnell K."/>
            <person name="Stajich J.E."/>
            <person name="Bonito G."/>
        </authorList>
    </citation>
    <scope>NUCLEOTIDE SEQUENCE</scope>
    <source>
        <strain evidence="5">REB-010B</strain>
    </source>
</reference>
<proteinExistence type="predicted"/>
<dbReference type="Pfam" id="PF10342">
    <property type="entry name" value="Kre9_KNH"/>
    <property type="match status" value="1"/>
</dbReference>
<dbReference type="AlphaFoldDB" id="A0A9P6URV1"/>
<feature type="compositionally biased region" description="Basic and acidic residues" evidence="2">
    <location>
        <begin position="86"/>
        <end position="112"/>
    </location>
</feature>
<keyword evidence="1 3" id="KW-0732">Signal</keyword>
<dbReference type="Proteomes" id="UP000738325">
    <property type="component" value="Unassembled WGS sequence"/>
</dbReference>
<dbReference type="OrthoDB" id="2269410at2759"/>
<dbReference type="EMBL" id="JAAAIP010000445">
    <property type="protein sequence ID" value="KAG0317031.1"/>
    <property type="molecule type" value="Genomic_DNA"/>
</dbReference>
<comment type="caution">
    <text evidence="5">The sequence shown here is derived from an EMBL/GenBank/DDBJ whole genome shotgun (WGS) entry which is preliminary data.</text>
</comment>
<organism evidence="5 6">
    <name type="scientific">Dissophora globulifera</name>
    <dbReference type="NCBI Taxonomy" id="979702"/>
    <lineage>
        <taxon>Eukaryota</taxon>
        <taxon>Fungi</taxon>
        <taxon>Fungi incertae sedis</taxon>
        <taxon>Mucoromycota</taxon>
        <taxon>Mortierellomycotina</taxon>
        <taxon>Mortierellomycetes</taxon>
        <taxon>Mortierellales</taxon>
        <taxon>Mortierellaceae</taxon>
        <taxon>Dissophora</taxon>
    </lineage>
</organism>
<evidence type="ECO:0000256" key="3">
    <source>
        <dbReference type="SAM" id="SignalP"/>
    </source>
</evidence>
<keyword evidence="6" id="KW-1185">Reference proteome</keyword>
<dbReference type="PANTHER" id="PTHR40633:SF1">
    <property type="entry name" value="GPI ANCHORED SERINE-THREONINE RICH PROTEIN (AFU_ORTHOLOGUE AFUA_1G03630)"/>
    <property type="match status" value="1"/>
</dbReference>
<feature type="compositionally biased region" description="Polar residues" evidence="2">
    <location>
        <begin position="20"/>
        <end position="33"/>
    </location>
</feature>
<feature type="compositionally biased region" description="Basic and acidic residues" evidence="2">
    <location>
        <begin position="34"/>
        <end position="65"/>
    </location>
</feature>
<accession>A0A9P6URV1</accession>
<evidence type="ECO:0000256" key="1">
    <source>
        <dbReference type="ARBA" id="ARBA00022729"/>
    </source>
</evidence>
<gene>
    <name evidence="5" type="ORF">BGZ99_006538</name>
</gene>
<evidence type="ECO:0000313" key="6">
    <source>
        <dbReference type="Proteomes" id="UP000738325"/>
    </source>
</evidence>
<feature type="chain" id="PRO_5040416482" description="Yeast cell wall synthesis Kre9/Knh1-like N-terminal domain-containing protein" evidence="3">
    <location>
        <begin position="19"/>
        <end position="330"/>
    </location>
</feature>
<feature type="signal peptide" evidence="3">
    <location>
        <begin position="1"/>
        <end position="18"/>
    </location>
</feature>
<evidence type="ECO:0000313" key="5">
    <source>
        <dbReference type="EMBL" id="KAG0317031.1"/>
    </source>
</evidence>
<evidence type="ECO:0000259" key="4">
    <source>
        <dbReference type="Pfam" id="PF10342"/>
    </source>
</evidence>
<feature type="region of interest" description="Disordered" evidence="2">
    <location>
        <begin position="17"/>
        <end position="129"/>
    </location>
</feature>
<sequence>MKITSLSAVFCLAAAATAANVNRPTYNHPYSSSLERRDAPNAVDRRENKKGHDEHHVEAHKDGQRKGGKVANVDKEAKDDDEDNDKEEKDSDDKGEDKKDVKEGKDGKDAAENKNGGKAPANGNNESTVPRDYASPLWLVQPFGASIWEQGRAYVITWGPNPDPVYAKNIEPKSAVDITLMQGPPATLHEVTVLKKDVDESLHSFKWTVPTSVAPAKDYTIRITQAGKLETYSHYFEVVKAGDPRSTKSNVGEPILLPQKGDMPQPLNKGKTAPPPNPFPEDNKPDVSSKPGSAPPPDAKPVTHASSASETRSANILAFALTLFGAVYLL</sequence>
<dbReference type="InterPro" id="IPR018466">
    <property type="entry name" value="Kre9/Knh1-like_N"/>
</dbReference>
<feature type="domain" description="Yeast cell wall synthesis Kre9/Knh1-like N-terminal" evidence="4">
    <location>
        <begin position="145"/>
        <end position="238"/>
    </location>
</feature>
<name>A0A9P6URV1_9FUNG</name>
<evidence type="ECO:0000256" key="2">
    <source>
        <dbReference type="SAM" id="MobiDB-lite"/>
    </source>
</evidence>
<dbReference type="PANTHER" id="PTHR40633">
    <property type="entry name" value="MATRIX PROTEIN, PUTATIVE (AFU_ORTHOLOGUE AFUA_8G05410)-RELATED"/>
    <property type="match status" value="1"/>
</dbReference>
<feature type="compositionally biased region" description="Low complexity" evidence="2">
    <location>
        <begin position="113"/>
        <end position="126"/>
    </location>
</feature>
<feature type="region of interest" description="Disordered" evidence="2">
    <location>
        <begin position="246"/>
        <end position="311"/>
    </location>
</feature>